<dbReference type="Pfam" id="PF13328">
    <property type="entry name" value="HD_4"/>
    <property type="match status" value="1"/>
</dbReference>
<dbReference type="InterPro" id="IPR003607">
    <property type="entry name" value="HD/PDEase_dom"/>
</dbReference>
<feature type="domain" description="HD" evidence="1">
    <location>
        <begin position="34"/>
        <end position="129"/>
    </location>
</feature>
<dbReference type="InterPro" id="IPR052194">
    <property type="entry name" value="MESH1"/>
</dbReference>
<comment type="caution">
    <text evidence="2">The sequence shown here is derived from an EMBL/GenBank/DDBJ whole genome shotgun (WGS) entry which is preliminary data.</text>
</comment>
<dbReference type="Proteomes" id="UP001500235">
    <property type="component" value="Unassembled WGS sequence"/>
</dbReference>
<dbReference type="PROSITE" id="PS51831">
    <property type="entry name" value="HD"/>
    <property type="match status" value="1"/>
</dbReference>
<sequence>MSDQQSLRLILAAAAFAADRHRTQLRKDVEKSPYINHPLELARILVEEGGVADPEVLAAALLHDTVEDTATSLAEIENRFGPRVAGMVAELTDDKALEKSERKRMQVVNAPGKTQGAKLVKLADKISNLRDILDKPPAHWPADRKRDYFLWAADVVAGLRGVSPALEASFDDVHARGLQAFAQAA</sequence>
<dbReference type="SMART" id="SM00471">
    <property type="entry name" value="HDc"/>
    <property type="match status" value="1"/>
</dbReference>
<dbReference type="InterPro" id="IPR006674">
    <property type="entry name" value="HD_domain"/>
</dbReference>
<dbReference type="PANTHER" id="PTHR46246">
    <property type="entry name" value="GUANOSINE-3',5'-BIS(DIPHOSPHATE) 3'-PYROPHOSPHOHYDROLASE MESH1"/>
    <property type="match status" value="1"/>
</dbReference>
<name>A0ABP7SSQ9_9SPHN</name>
<gene>
    <name evidence="2" type="ORF">GCM10022280_13630</name>
</gene>
<dbReference type="CDD" id="cd00077">
    <property type="entry name" value="HDc"/>
    <property type="match status" value="1"/>
</dbReference>
<accession>A0ABP7SSQ9</accession>
<protein>
    <submittedName>
        <fullName evidence="2">HD domain-containing protein</fullName>
    </submittedName>
</protein>
<evidence type="ECO:0000313" key="3">
    <source>
        <dbReference type="Proteomes" id="UP001500235"/>
    </source>
</evidence>
<reference evidence="3" key="1">
    <citation type="journal article" date="2019" name="Int. J. Syst. Evol. Microbiol.">
        <title>The Global Catalogue of Microorganisms (GCM) 10K type strain sequencing project: providing services to taxonomists for standard genome sequencing and annotation.</title>
        <authorList>
            <consortium name="The Broad Institute Genomics Platform"/>
            <consortium name="The Broad Institute Genome Sequencing Center for Infectious Disease"/>
            <person name="Wu L."/>
            <person name="Ma J."/>
        </authorList>
    </citation>
    <scope>NUCLEOTIDE SEQUENCE [LARGE SCALE GENOMIC DNA]</scope>
    <source>
        <strain evidence="3">JCM 17563</strain>
    </source>
</reference>
<dbReference type="RefSeq" id="WP_344706635.1">
    <property type="nucleotide sequence ID" value="NZ_BAABBQ010000001.1"/>
</dbReference>
<evidence type="ECO:0000259" key="1">
    <source>
        <dbReference type="PROSITE" id="PS51831"/>
    </source>
</evidence>
<proteinExistence type="predicted"/>
<organism evidence="2 3">
    <name type="scientific">Sphingomonas swuensis</name>
    <dbReference type="NCBI Taxonomy" id="977800"/>
    <lineage>
        <taxon>Bacteria</taxon>
        <taxon>Pseudomonadati</taxon>
        <taxon>Pseudomonadota</taxon>
        <taxon>Alphaproteobacteria</taxon>
        <taxon>Sphingomonadales</taxon>
        <taxon>Sphingomonadaceae</taxon>
        <taxon>Sphingomonas</taxon>
    </lineage>
</organism>
<evidence type="ECO:0000313" key="2">
    <source>
        <dbReference type="EMBL" id="GAA4016034.1"/>
    </source>
</evidence>
<dbReference type="SUPFAM" id="SSF109604">
    <property type="entry name" value="HD-domain/PDEase-like"/>
    <property type="match status" value="1"/>
</dbReference>
<dbReference type="Gene3D" id="1.10.3210.10">
    <property type="entry name" value="Hypothetical protein af1432"/>
    <property type="match status" value="1"/>
</dbReference>
<dbReference type="EMBL" id="BAABBQ010000001">
    <property type="protein sequence ID" value="GAA4016034.1"/>
    <property type="molecule type" value="Genomic_DNA"/>
</dbReference>
<dbReference type="PANTHER" id="PTHR46246:SF1">
    <property type="entry name" value="GUANOSINE-3',5'-BIS(DIPHOSPHATE) 3'-PYROPHOSPHOHYDROLASE MESH1"/>
    <property type="match status" value="1"/>
</dbReference>
<keyword evidence="3" id="KW-1185">Reference proteome</keyword>